<gene>
    <name evidence="3" type="ORF">CONCODRAFT_76734</name>
</gene>
<evidence type="ECO:0000313" key="3">
    <source>
        <dbReference type="EMBL" id="KXN74663.1"/>
    </source>
</evidence>
<dbReference type="Proteomes" id="UP000070444">
    <property type="component" value="Unassembled WGS sequence"/>
</dbReference>
<protein>
    <recommendedName>
        <fullName evidence="5">TPR-like protein</fullName>
    </recommendedName>
</protein>
<dbReference type="InterPro" id="IPR002885">
    <property type="entry name" value="PPR_rpt"/>
</dbReference>
<dbReference type="NCBIfam" id="TIGR00756">
    <property type="entry name" value="PPR"/>
    <property type="match status" value="1"/>
</dbReference>
<evidence type="ECO:0008006" key="5">
    <source>
        <dbReference type="Google" id="ProtNLM"/>
    </source>
</evidence>
<keyword evidence="4" id="KW-1185">Reference proteome</keyword>
<dbReference type="PROSITE" id="PS51375">
    <property type="entry name" value="PPR"/>
    <property type="match status" value="2"/>
</dbReference>
<dbReference type="OrthoDB" id="185373at2759"/>
<accession>A0A137PI38</accession>
<dbReference type="Gene3D" id="1.25.40.10">
    <property type="entry name" value="Tetratricopeptide repeat domain"/>
    <property type="match status" value="4"/>
</dbReference>
<proteinExistence type="predicted"/>
<dbReference type="PANTHER" id="PTHR47936">
    <property type="entry name" value="PPR_LONG DOMAIN-CONTAINING PROTEIN"/>
    <property type="match status" value="1"/>
</dbReference>
<dbReference type="STRING" id="796925.A0A137PI38"/>
<name>A0A137PI38_CONC2</name>
<dbReference type="OMA" id="EITCELM"/>
<dbReference type="GO" id="GO:0031930">
    <property type="term" value="P:mitochondria-nucleus signaling pathway"/>
    <property type="evidence" value="ECO:0007669"/>
    <property type="project" value="TreeGrafter"/>
</dbReference>
<organism evidence="3 4">
    <name type="scientific">Conidiobolus coronatus (strain ATCC 28846 / CBS 209.66 / NRRL 28638)</name>
    <name type="common">Delacroixia coronata</name>
    <dbReference type="NCBI Taxonomy" id="796925"/>
    <lineage>
        <taxon>Eukaryota</taxon>
        <taxon>Fungi</taxon>
        <taxon>Fungi incertae sedis</taxon>
        <taxon>Zoopagomycota</taxon>
        <taxon>Entomophthoromycotina</taxon>
        <taxon>Entomophthoromycetes</taxon>
        <taxon>Entomophthorales</taxon>
        <taxon>Ancylistaceae</taxon>
        <taxon>Conidiobolus</taxon>
    </lineage>
</organism>
<evidence type="ECO:0000256" key="2">
    <source>
        <dbReference type="PROSITE-ProRule" id="PRU00708"/>
    </source>
</evidence>
<evidence type="ECO:0000313" key="4">
    <source>
        <dbReference type="Proteomes" id="UP000070444"/>
    </source>
</evidence>
<keyword evidence="1" id="KW-0677">Repeat</keyword>
<evidence type="ECO:0000256" key="1">
    <source>
        <dbReference type="ARBA" id="ARBA00022737"/>
    </source>
</evidence>
<feature type="repeat" description="PPR" evidence="2">
    <location>
        <begin position="575"/>
        <end position="609"/>
    </location>
</feature>
<dbReference type="InterPro" id="IPR011990">
    <property type="entry name" value="TPR-like_helical_dom_sf"/>
</dbReference>
<sequence length="742" mass="86000">MSRRILQIGRLYQSNTNHLQNIYLPLKSIANASKINNLTNLTSNYKVNRHYTTDSSNGSTSFGKQLDNLANSKDNSLNLSVDNIWSDYVDVVQNGKLNDYDHSLLNQFLSFLIKKANTDNQAQYKIQRVLKDFELFQVKLELASLVDYINMLASKGLLSENLDLINAQLSLNNISWNLQLYKLTIVSLFEEGDKFSAEELIQDLSKSNITPDNELLSGILKYRVQYGDLEQASVLFEEIKTKKNITLDDSIYQPLIGAYLSKKQYDKASELWEELVESGISMQNSSFHLGLQLFCTVDKEPTRLWKLFQLMNQLQVDLDDKVYYYMIKGMAKSNRSEDAINFFQQYLERELDFNPELYRYCIRAYFQADQVDLAESLYKDAQELLASQTDSAIYKSQKQKLAEEMILGYIRTNSVDQTMNWVKQLDLLNGPVSYRLLPALIQFYTKNDLVDKSIELLSQLIAQPNPAIPSSVYTTLFVNLVNQSRQDEAMEIYYFLKTHRPIKNVKQYTKLIQPLVKGGHLTYAQKLFEDMIALEIRADALLYSLMIQGNAKANHIKGVMYYHRIINMDIYSDPDVSVYNSLMDAYNKLNRPLAALQLWDMLTFMNYPIDEITCCSILDTCGHHQQLGRLEYAWQHLKDIKFNITSNIFTSYIEALARLGQIDKALKLVQNQSEYKITDKTITTLIKFLKKYDKDEAHFDLVKMELIKQFPQLEPLILEIINNEEFEINEDEGYFNNEKPSL</sequence>
<feature type="repeat" description="PPR" evidence="2">
    <location>
        <begin position="248"/>
        <end position="282"/>
    </location>
</feature>
<dbReference type="EMBL" id="KQ964421">
    <property type="protein sequence ID" value="KXN74663.1"/>
    <property type="molecule type" value="Genomic_DNA"/>
</dbReference>
<dbReference type="AlphaFoldDB" id="A0A137PI38"/>
<dbReference type="PANTHER" id="PTHR47936:SF1">
    <property type="entry name" value="PENTATRICOPEPTIDE REPEAT-CONTAINING PROTEIN GUN1, CHLOROPLASTIC"/>
    <property type="match status" value="1"/>
</dbReference>
<reference evidence="3 4" key="1">
    <citation type="journal article" date="2015" name="Genome Biol. Evol.">
        <title>Phylogenomic analyses indicate that early fungi evolved digesting cell walls of algal ancestors of land plants.</title>
        <authorList>
            <person name="Chang Y."/>
            <person name="Wang S."/>
            <person name="Sekimoto S."/>
            <person name="Aerts A.L."/>
            <person name="Choi C."/>
            <person name="Clum A."/>
            <person name="LaButti K.M."/>
            <person name="Lindquist E.A."/>
            <person name="Yee Ngan C."/>
            <person name="Ohm R.A."/>
            <person name="Salamov A.A."/>
            <person name="Grigoriev I.V."/>
            <person name="Spatafora J.W."/>
            <person name="Berbee M.L."/>
        </authorList>
    </citation>
    <scope>NUCLEOTIDE SEQUENCE [LARGE SCALE GENOMIC DNA]</scope>
    <source>
        <strain evidence="3 4">NRRL 28638</strain>
    </source>
</reference>
<dbReference type="Pfam" id="PF01535">
    <property type="entry name" value="PPR"/>
    <property type="match status" value="3"/>
</dbReference>